<dbReference type="SUPFAM" id="SSF53756">
    <property type="entry name" value="UDP-Glycosyltransferase/glycogen phosphorylase"/>
    <property type="match status" value="1"/>
</dbReference>
<dbReference type="EMBL" id="BART01031686">
    <property type="protein sequence ID" value="GAH16685.1"/>
    <property type="molecule type" value="Genomic_DNA"/>
</dbReference>
<dbReference type="Gene3D" id="3.40.50.2000">
    <property type="entry name" value="Glycogen Phosphorylase B"/>
    <property type="match status" value="2"/>
</dbReference>
<name>X1E8H7_9ZZZZ</name>
<dbReference type="AlphaFoldDB" id="X1E8H7"/>
<dbReference type="PANTHER" id="PTHR45947">
    <property type="entry name" value="SULFOQUINOVOSYL TRANSFERASE SQD2"/>
    <property type="match status" value="1"/>
</dbReference>
<organism evidence="2">
    <name type="scientific">marine sediment metagenome</name>
    <dbReference type="NCBI Taxonomy" id="412755"/>
    <lineage>
        <taxon>unclassified sequences</taxon>
        <taxon>metagenomes</taxon>
        <taxon>ecological metagenomes</taxon>
    </lineage>
</organism>
<dbReference type="InterPro" id="IPR028098">
    <property type="entry name" value="Glyco_trans_4-like_N"/>
</dbReference>
<dbReference type="GO" id="GO:0016757">
    <property type="term" value="F:glycosyltransferase activity"/>
    <property type="evidence" value="ECO:0007669"/>
    <property type="project" value="TreeGrafter"/>
</dbReference>
<dbReference type="InterPro" id="IPR050194">
    <property type="entry name" value="Glycosyltransferase_grp1"/>
</dbReference>
<gene>
    <name evidence="2" type="ORF">S01H4_54979</name>
</gene>
<protein>
    <recommendedName>
        <fullName evidence="1">Glycosyltransferase subfamily 4-like N-terminal domain-containing protein</fullName>
    </recommendedName>
</protein>
<comment type="caution">
    <text evidence="2">The sequence shown here is derived from an EMBL/GenBank/DDBJ whole genome shotgun (WGS) entry which is preliminary data.</text>
</comment>
<sequence>MVLTPFRKETKVFEEKDGLKIYRFKYGFTSLCEGAIVPNLRKNRMLIFQVPFLFFSAFLNLAKIIKRGEIETIHAHWIIPQGFIAVLYKKLFRKRNLKIICTSHGGDIFSLQNPLMKKIKKWTLNNVDKLTVVSNAIKEGVKKLNIREDLPIEVIPMGVDDKKFNPTQYDERIRERYSIKGPFLLFVGRLVEEKGIKYLIDTMP</sequence>
<feature type="domain" description="Glycosyltransferase subfamily 4-like N-terminal" evidence="1">
    <location>
        <begin position="35"/>
        <end position="162"/>
    </location>
</feature>
<feature type="non-terminal residue" evidence="2">
    <location>
        <position position="204"/>
    </location>
</feature>
<dbReference type="PANTHER" id="PTHR45947:SF3">
    <property type="entry name" value="SULFOQUINOVOSYL TRANSFERASE SQD2"/>
    <property type="match status" value="1"/>
</dbReference>
<dbReference type="Pfam" id="PF13439">
    <property type="entry name" value="Glyco_transf_4"/>
    <property type="match status" value="1"/>
</dbReference>
<accession>X1E8H7</accession>
<proteinExistence type="predicted"/>
<evidence type="ECO:0000313" key="2">
    <source>
        <dbReference type="EMBL" id="GAH16685.1"/>
    </source>
</evidence>
<reference evidence="2" key="1">
    <citation type="journal article" date="2014" name="Front. Microbiol.">
        <title>High frequency of phylogenetically diverse reductive dehalogenase-homologous genes in deep subseafloor sedimentary metagenomes.</title>
        <authorList>
            <person name="Kawai M."/>
            <person name="Futagami T."/>
            <person name="Toyoda A."/>
            <person name="Takaki Y."/>
            <person name="Nishi S."/>
            <person name="Hori S."/>
            <person name="Arai W."/>
            <person name="Tsubouchi T."/>
            <person name="Morono Y."/>
            <person name="Uchiyama I."/>
            <person name="Ito T."/>
            <person name="Fujiyama A."/>
            <person name="Inagaki F."/>
            <person name="Takami H."/>
        </authorList>
    </citation>
    <scope>NUCLEOTIDE SEQUENCE</scope>
    <source>
        <strain evidence="2">Expedition CK06-06</strain>
    </source>
</reference>
<evidence type="ECO:0000259" key="1">
    <source>
        <dbReference type="Pfam" id="PF13439"/>
    </source>
</evidence>